<sequence>MRSLRSMTQPYSIDRGSNWRREAVRAWLYGLDRVSAPMQEAIVTAWVSAWASSSHERLEDMPFSPGTGFFPLMQHVNEVTRAGLDLGARAAEDWGQALDPEVLVPILILHDVDKPLLYRRNGGGAVHTDLYHELPHGVIGAMLLKELGFAHAVVSTVATHATNAPFHGRNPEAHVLHYADLFAADHAFRVMGETPLYLRHR</sequence>
<evidence type="ECO:0000313" key="2">
    <source>
        <dbReference type="EMBL" id="MBK1660814.1"/>
    </source>
</evidence>
<evidence type="ECO:0000313" key="3">
    <source>
        <dbReference type="Proteomes" id="UP000697995"/>
    </source>
</evidence>
<comment type="caution">
    <text evidence="2">The sequence shown here is derived from an EMBL/GenBank/DDBJ whole genome shotgun (WGS) entry which is preliminary data.</text>
</comment>
<protein>
    <recommendedName>
        <fullName evidence="1">HD domain-containing protein</fullName>
    </recommendedName>
</protein>
<reference evidence="2 3" key="1">
    <citation type="journal article" date="2020" name="Microorganisms">
        <title>Osmotic Adaptation and Compatible Solute Biosynthesis of Phototrophic Bacteria as Revealed from Genome Analyses.</title>
        <authorList>
            <person name="Imhoff J.F."/>
            <person name="Rahn T."/>
            <person name="Kunzel S."/>
            <person name="Keller A."/>
            <person name="Neulinger S.C."/>
        </authorList>
    </citation>
    <scope>NUCLEOTIDE SEQUENCE [LARGE SCALE GENOMIC DNA]</scope>
    <source>
        <strain evidence="2 3">DSM 15382</strain>
    </source>
</reference>
<dbReference type="Proteomes" id="UP000697995">
    <property type="component" value="Unassembled WGS sequence"/>
</dbReference>
<name>A0ABS1D4M8_9PROT</name>
<keyword evidence="3" id="KW-1185">Reference proteome</keyword>
<dbReference type="Pfam" id="PF01966">
    <property type="entry name" value="HD"/>
    <property type="match status" value="1"/>
</dbReference>
<dbReference type="Gene3D" id="1.10.3210.10">
    <property type="entry name" value="Hypothetical protein af1432"/>
    <property type="match status" value="1"/>
</dbReference>
<feature type="domain" description="HD" evidence="1">
    <location>
        <begin position="84"/>
        <end position="184"/>
    </location>
</feature>
<dbReference type="InterPro" id="IPR006674">
    <property type="entry name" value="HD_domain"/>
</dbReference>
<gene>
    <name evidence="2" type="ORF">CKO45_21565</name>
</gene>
<proteinExistence type="predicted"/>
<accession>A0ABS1D4M8</accession>
<dbReference type="SUPFAM" id="SSF109604">
    <property type="entry name" value="HD-domain/PDEase-like"/>
    <property type="match status" value="1"/>
</dbReference>
<organism evidence="2 3">
    <name type="scientific">Paracraurococcus ruber</name>
    <dbReference type="NCBI Taxonomy" id="77675"/>
    <lineage>
        <taxon>Bacteria</taxon>
        <taxon>Pseudomonadati</taxon>
        <taxon>Pseudomonadota</taxon>
        <taxon>Alphaproteobacteria</taxon>
        <taxon>Acetobacterales</taxon>
        <taxon>Roseomonadaceae</taxon>
        <taxon>Paracraurococcus</taxon>
    </lineage>
</organism>
<evidence type="ECO:0000259" key="1">
    <source>
        <dbReference type="Pfam" id="PF01966"/>
    </source>
</evidence>
<dbReference type="EMBL" id="NRSG01000214">
    <property type="protein sequence ID" value="MBK1660814.1"/>
    <property type="molecule type" value="Genomic_DNA"/>
</dbReference>